<protein>
    <recommendedName>
        <fullName evidence="5">Tfp pilus assembly protein PilN</fullName>
    </recommendedName>
</protein>
<evidence type="ECO:0008006" key="5">
    <source>
        <dbReference type="Google" id="ProtNLM"/>
    </source>
</evidence>
<gene>
    <name evidence="4" type="ORF">ENV54_03490</name>
</gene>
<dbReference type="Pfam" id="PF05137">
    <property type="entry name" value="PilN"/>
    <property type="match status" value="1"/>
</dbReference>
<dbReference type="PANTHER" id="PTHR40278">
    <property type="entry name" value="DNA UTILIZATION PROTEIN HOFN"/>
    <property type="match status" value="1"/>
</dbReference>
<dbReference type="AlphaFoldDB" id="A0A7C4AQV9"/>
<evidence type="ECO:0000256" key="2">
    <source>
        <dbReference type="SAM" id="MobiDB-lite"/>
    </source>
</evidence>
<feature type="compositionally biased region" description="Low complexity" evidence="2">
    <location>
        <begin position="181"/>
        <end position="191"/>
    </location>
</feature>
<feature type="coiled-coil region" evidence="1">
    <location>
        <begin position="47"/>
        <end position="95"/>
    </location>
</feature>
<evidence type="ECO:0000313" key="4">
    <source>
        <dbReference type="EMBL" id="HGH60346.1"/>
    </source>
</evidence>
<feature type="transmembrane region" description="Helical" evidence="3">
    <location>
        <begin position="21"/>
        <end position="43"/>
    </location>
</feature>
<keyword evidence="1" id="KW-0175">Coiled coil</keyword>
<accession>A0A7C4AQV9</accession>
<evidence type="ECO:0000256" key="3">
    <source>
        <dbReference type="SAM" id="Phobius"/>
    </source>
</evidence>
<proteinExistence type="predicted"/>
<dbReference type="InterPro" id="IPR007813">
    <property type="entry name" value="PilN"/>
</dbReference>
<comment type="caution">
    <text evidence="4">The sequence shown here is derived from an EMBL/GenBank/DDBJ whole genome shotgun (WGS) entry which is preliminary data.</text>
</comment>
<dbReference type="PANTHER" id="PTHR40278:SF1">
    <property type="entry name" value="DNA UTILIZATION PROTEIN HOFN"/>
    <property type="match status" value="1"/>
</dbReference>
<dbReference type="EMBL" id="DTGT01000109">
    <property type="protein sequence ID" value="HGH60346.1"/>
    <property type="molecule type" value="Genomic_DNA"/>
</dbReference>
<dbReference type="InterPro" id="IPR052534">
    <property type="entry name" value="Extracell_DNA_Util/SecSys_Comp"/>
</dbReference>
<evidence type="ECO:0000256" key="1">
    <source>
        <dbReference type="SAM" id="Coils"/>
    </source>
</evidence>
<keyword evidence="3" id="KW-0472">Membrane</keyword>
<sequence length="201" mass="23183">MIRVNLLPIREILRKRDLKRFIVHVAIGGAVAIALMIGSYWYYDKELTQMQTKVSEMKKERDQLSEKTKELLSLKQEEIRLKNQVEQNRKLVEKKESIALLLEAVSLAIPDEVWLEKLEKQPNKSFRLDGKSKDNKSVMTFVEQLRNIKANFTEKKPFLESGASDQEPFLENVKLAKLEAASPANESAESEMTFSIEGMIR</sequence>
<organism evidence="4">
    <name type="scientific">Desulfomonile tiedjei</name>
    <dbReference type="NCBI Taxonomy" id="2358"/>
    <lineage>
        <taxon>Bacteria</taxon>
        <taxon>Pseudomonadati</taxon>
        <taxon>Thermodesulfobacteriota</taxon>
        <taxon>Desulfomonilia</taxon>
        <taxon>Desulfomonilales</taxon>
        <taxon>Desulfomonilaceae</taxon>
        <taxon>Desulfomonile</taxon>
    </lineage>
</organism>
<reference evidence="4" key="1">
    <citation type="journal article" date="2020" name="mSystems">
        <title>Genome- and Community-Level Interaction Insights into Carbon Utilization and Element Cycling Functions of Hydrothermarchaeota in Hydrothermal Sediment.</title>
        <authorList>
            <person name="Zhou Z."/>
            <person name="Liu Y."/>
            <person name="Xu W."/>
            <person name="Pan J."/>
            <person name="Luo Z.H."/>
            <person name="Li M."/>
        </authorList>
    </citation>
    <scope>NUCLEOTIDE SEQUENCE [LARGE SCALE GENOMIC DNA]</scope>
    <source>
        <strain evidence="4">SpSt-769</strain>
    </source>
</reference>
<keyword evidence="3" id="KW-1133">Transmembrane helix</keyword>
<keyword evidence="3" id="KW-0812">Transmembrane</keyword>
<name>A0A7C4AQV9_9BACT</name>
<feature type="region of interest" description="Disordered" evidence="2">
    <location>
        <begin position="181"/>
        <end position="201"/>
    </location>
</feature>